<dbReference type="Proteomes" id="UP000077266">
    <property type="component" value="Unassembled WGS sequence"/>
</dbReference>
<dbReference type="InterPro" id="IPR014710">
    <property type="entry name" value="RmlC-like_jellyroll"/>
</dbReference>
<evidence type="ECO:0000256" key="2">
    <source>
        <dbReference type="ARBA" id="ARBA00007456"/>
    </source>
</evidence>
<dbReference type="PROSITE" id="PS00725">
    <property type="entry name" value="GERMIN"/>
    <property type="match status" value="1"/>
</dbReference>
<dbReference type="InParanoid" id="A0A165B8N6"/>
<evidence type="ECO:0000313" key="8">
    <source>
        <dbReference type="EMBL" id="KZV80074.1"/>
    </source>
</evidence>
<dbReference type="AlphaFoldDB" id="A0A165B8N6"/>
<dbReference type="GO" id="GO:0030145">
    <property type="term" value="F:manganese ion binding"/>
    <property type="evidence" value="ECO:0007669"/>
    <property type="project" value="InterPro"/>
</dbReference>
<evidence type="ECO:0000256" key="4">
    <source>
        <dbReference type="ARBA" id="ARBA00022723"/>
    </source>
</evidence>
<accession>A0A165B8N6</accession>
<dbReference type="OrthoDB" id="1921208at2759"/>
<dbReference type="InterPro" id="IPR019780">
    <property type="entry name" value="Germin_Mn-BS"/>
</dbReference>
<dbReference type="Gene3D" id="2.60.120.10">
    <property type="entry name" value="Jelly Rolls"/>
    <property type="match status" value="1"/>
</dbReference>
<keyword evidence="9" id="KW-1185">Reference proteome</keyword>
<protein>
    <submittedName>
        <fullName evidence="8">RmlC-like cupin</fullName>
    </submittedName>
</protein>
<feature type="chain" id="PRO_5007855535" evidence="6">
    <location>
        <begin position="21"/>
        <end position="275"/>
    </location>
</feature>
<keyword evidence="6" id="KW-0732">Signal</keyword>
<evidence type="ECO:0000313" key="9">
    <source>
        <dbReference type="Proteomes" id="UP000077266"/>
    </source>
</evidence>
<dbReference type="EMBL" id="KV426524">
    <property type="protein sequence ID" value="KZV80074.1"/>
    <property type="molecule type" value="Genomic_DNA"/>
</dbReference>
<dbReference type="PANTHER" id="PTHR31238">
    <property type="entry name" value="GERMIN-LIKE PROTEIN SUBFAMILY 3 MEMBER 3"/>
    <property type="match status" value="1"/>
</dbReference>
<reference evidence="8 9" key="1">
    <citation type="journal article" date="2016" name="Mol. Biol. Evol.">
        <title>Comparative Genomics of Early-Diverging Mushroom-Forming Fungi Provides Insights into the Origins of Lignocellulose Decay Capabilities.</title>
        <authorList>
            <person name="Nagy L.G."/>
            <person name="Riley R."/>
            <person name="Tritt A."/>
            <person name="Adam C."/>
            <person name="Daum C."/>
            <person name="Floudas D."/>
            <person name="Sun H."/>
            <person name="Yadav J.S."/>
            <person name="Pangilinan J."/>
            <person name="Larsson K.H."/>
            <person name="Matsuura K."/>
            <person name="Barry K."/>
            <person name="Labutti K."/>
            <person name="Kuo R."/>
            <person name="Ohm R.A."/>
            <person name="Bhattacharya S.S."/>
            <person name="Shirouzu T."/>
            <person name="Yoshinaga Y."/>
            <person name="Martin F.M."/>
            <person name="Grigoriev I.V."/>
            <person name="Hibbett D.S."/>
        </authorList>
    </citation>
    <scope>NUCLEOTIDE SEQUENCE [LARGE SCALE GENOMIC DNA]</scope>
    <source>
        <strain evidence="8 9">HHB12029</strain>
    </source>
</reference>
<dbReference type="SUPFAM" id="SSF51182">
    <property type="entry name" value="RmlC-like cupins"/>
    <property type="match status" value="1"/>
</dbReference>
<dbReference type="GO" id="GO:0005576">
    <property type="term" value="C:extracellular region"/>
    <property type="evidence" value="ECO:0007669"/>
    <property type="project" value="UniProtKB-SubCell"/>
</dbReference>
<evidence type="ECO:0000256" key="5">
    <source>
        <dbReference type="ARBA" id="ARBA00023211"/>
    </source>
</evidence>
<dbReference type="PRINTS" id="PR00325">
    <property type="entry name" value="GERMIN"/>
</dbReference>
<dbReference type="InterPro" id="IPR001929">
    <property type="entry name" value="Germin"/>
</dbReference>
<evidence type="ECO:0000256" key="1">
    <source>
        <dbReference type="ARBA" id="ARBA00004613"/>
    </source>
</evidence>
<keyword evidence="3" id="KW-0964">Secreted</keyword>
<evidence type="ECO:0000256" key="3">
    <source>
        <dbReference type="ARBA" id="ARBA00022525"/>
    </source>
</evidence>
<name>A0A165B8N6_EXIGL</name>
<comment type="subcellular location">
    <subcellularLocation>
        <location evidence="1">Secreted</location>
    </subcellularLocation>
</comment>
<dbReference type="SMART" id="SM00835">
    <property type="entry name" value="Cupin_1"/>
    <property type="match status" value="1"/>
</dbReference>
<feature type="domain" description="Cupin type-1" evidence="7">
    <location>
        <begin position="60"/>
        <end position="209"/>
    </location>
</feature>
<dbReference type="Pfam" id="PF00190">
    <property type="entry name" value="Cupin_1"/>
    <property type="match status" value="1"/>
</dbReference>
<organism evidence="8 9">
    <name type="scientific">Exidia glandulosa HHB12029</name>
    <dbReference type="NCBI Taxonomy" id="1314781"/>
    <lineage>
        <taxon>Eukaryota</taxon>
        <taxon>Fungi</taxon>
        <taxon>Dikarya</taxon>
        <taxon>Basidiomycota</taxon>
        <taxon>Agaricomycotina</taxon>
        <taxon>Agaricomycetes</taxon>
        <taxon>Auriculariales</taxon>
        <taxon>Exidiaceae</taxon>
        <taxon>Exidia</taxon>
    </lineage>
</organism>
<dbReference type="InterPro" id="IPR006045">
    <property type="entry name" value="Cupin_1"/>
</dbReference>
<evidence type="ECO:0000256" key="6">
    <source>
        <dbReference type="SAM" id="SignalP"/>
    </source>
</evidence>
<sequence>MLAIRTLALAAAVLTAGVFAIPTGNLHKRLVDDLSHDLVDEPTALGRFKLLNQSINNFIFNFLDPTLLNAPHGPDGIVVLATAASFPATIGNGVAMGVGFMGPCGLNVPHLHPRSSELLIALNGSLVFGTITENGATFITSTIKDHEATVFPAGSIHFQQNLGCDPVQFVAAFGTDDPGRLDIAPALFQDLPADIVSASLGDIGVQEVEDIAAKIPLNVAWGTQQCLDSCGLTRAGQWTPEAIAMAKRQFDDFMRQGSMKARDFVGLPVGSVSKN</sequence>
<dbReference type="STRING" id="1314781.A0A165B8N6"/>
<feature type="signal peptide" evidence="6">
    <location>
        <begin position="1"/>
        <end position="20"/>
    </location>
</feature>
<comment type="similarity">
    <text evidence="2">Belongs to the germin family.</text>
</comment>
<dbReference type="InterPro" id="IPR011051">
    <property type="entry name" value="RmlC_Cupin_sf"/>
</dbReference>
<proteinExistence type="inferred from homology"/>
<evidence type="ECO:0000259" key="7">
    <source>
        <dbReference type="SMART" id="SM00835"/>
    </source>
</evidence>
<gene>
    <name evidence="8" type="ORF">EXIGLDRAFT_756498</name>
</gene>
<dbReference type="CDD" id="cd02241">
    <property type="entry name" value="cupin_OxOx"/>
    <property type="match status" value="1"/>
</dbReference>
<keyword evidence="4" id="KW-0479">Metal-binding</keyword>
<keyword evidence="5" id="KW-0464">Manganese</keyword>